<comment type="subcellular location">
    <subcellularLocation>
        <location evidence="1">Nucleus</location>
    </subcellularLocation>
</comment>
<dbReference type="GO" id="GO:0005634">
    <property type="term" value="C:nucleus"/>
    <property type="evidence" value="ECO:0007669"/>
    <property type="project" value="UniProtKB-SubCell"/>
</dbReference>
<feature type="region of interest" description="Disordered" evidence="5">
    <location>
        <begin position="279"/>
        <end position="434"/>
    </location>
</feature>
<dbReference type="STRING" id="74557.A0A1V9YSK9"/>
<feature type="compositionally biased region" description="Basic and acidic residues" evidence="5">
    <location>
        <begin position="279"/>
        <end position="420"/>
    </location>
</feature>
<dbReference type="InterPro" id="IPR016024">
    <property type="entry name" value="ARM-type_fold"/>
</dbReference>
<dbReference type="OrthoDB" id="2019504at2759"/>
<dbReference type="SUPFAM" id="SSF48371">
    <property type="entry name" value="ARM repeat"/>
    <property type="match status" value="1"/>
</dbReference>
<dbReference type="GO" id="GO:0006364">
    <property type="term" value="P:rRNA processing"/>
    <property type="evidence" value="ECO:0007669"/>
    <property type="project" value="UniProtKB-KW"/>
</dbReference>
<feature type="region of interest" description="Disordered" evidence="5">
    <location>
        <begin position="460"/>
        <end position="488"/>
    </location>
</feature>
<dbReference type="Proteomes" id="UP000243217">
    <property type="component" value="Unassembled WGS sequence"/>
</dbReference>
<keyword evidence="4" id="KW-0539">Nucleus</keyword>
<gene>
    <name evidence="6" type="ORF">THRCLA_10148</name>
</gene>
<comment type="similarity">
    <text evidence="2">Belongs to the RRP1 family.</text>
</comment>
<dbReference type="InterPro" id="IPR036418">
    <property type="entry name" value="Cyt_c_oxidase_su6a_sf"/>
</dbReference>
<reference evidence="6 7" key="1">
    <citation type="journal article" date="2014" name="Genome Biol. Evol.">
        <title>The secreted proteins of Achlya hypogyna and Thraustotheca clavata identify the ancestral oomycete secretome and reveal gene acquisitions by horizontal gene transfer.</title>
        <authorList>
            <person name="Misner I."/>
            <person name="Blouin N."/>
            <person name="Leonard G."/>
            <person name="Richards T.A."/>
            <person name="Lane C.E."/>
        </authorList>
    </citation>
    <scope>NUCLEOTIDE SEQUENCE [LARGE SCALE GENOMIC DNA]</scope>
    <source>
        <strain evidence="6 7">ATCC 34112</strain>
    </source>
</reference>
<dbReference type="Gene3D" id="4.10.95.10">
    <property type="entry name" value="Cytochrome c oxidase, subunit VIa"/>
    <property type="match status" value="1"/>
</dbReference>
<organism evidence="6 7">
    <name type="scientific">Thraustotheca clavata</name>
    <dbReference type="NCBI Taxonomy" id="74557"/>
    <lineage>
        <taxon>Eukaryota</taxon>
        <taxon>Sar</taxon>
        <taxon>Stramenopiles</taxon>
        <taxon>Oomycota</taxon>
        <taxon>Saprolegniomycetes</taxon>
        <taxon>Saprolegniales</taxon>
        <taxon>Achlyaceae</taxon>
        <taxon>Thraustotheca</taxon>
    </lineage>
</organism>
<dbReference type="PANTHER" id="PTHR13026:SF0">
    <property type="entry name" value="RIBOSOMAL RNA PROCESSING 1B"/>
    <property type="match status" value="1"/>
</dbReference>
<evidence type="ECO:0000313" key="7">
    <source>
        <dbReference type="Proteomes" id="UP000243217"/>
    </source>
</evidence>
<protein>
    <submittedName>
        <fullName evidence="6">Ribosomal RNA processing protein 1</fullName>
    </submittedName>
</protein>
<dbReference type="InterPro" id="IPR010301">
    <property type="entry name" value="RRP1"/>
</dbReference>
<dbReference type="EMBL" id="JNBS01003050">
    <property type="protein sequence ID" value="OQR88708.1"/>
    <property type="molecule type" value="Genomic_DNA"/>
</dbReference>
<dbReference type="PANTHER" id="PTHR13026">
    <property type="entry name" value="NNP-1 PROTEIN NOVEL NUCLEAR PROTEIN 1 NOP52"/>
    <property type="match status" value="1"/>
</dbReference>
<evidence type="ECO:0000313" key="6">
    <source>
        <dbReference type="EMBL" id="OQR88708.1"/>
    </source>
</evidence>
<dbReference type="GO" id="GO:0030688">
    <property type="term" value="C:preribosome, small subunit precursor"/>
    <property type="evidence" value="ECO:0007669"/>
    <property type="project" value="InterPro"/>
</dbReference>
<keyword evidence="7" id="KW-1185">Reference proteome</keyword>
<accession>A0A1V9YSK9</accession>
<proteinExistence type="inferred from homology"/>
<evidence type="ECO:0000256" key="3">
    <source>
        <dbReference type="ARBA" id="ARBA00022552"/>
    </source>
</evidence>
<sequence>MEMAAATKFGQHLAHTDKYVRDKAVKKLTLFLVKKKEWTDLDLDKIWKALFYCMWMSDKPKIQQELAENLAKLIHSFPTEELKLRFLHSFFKTIHREWHGIDGLRLDKFYVLIRMMLYQGFKFLEANDWQLTEQFATHLYTEVLSKLPNGLRLHFADIYLTELYKALGQVVETQIMLQLLEPFFKLMTSDADKIVTKRVNDLVFQPLLNDYFFQETYEPNESTEPETDDENEPKVFTEVKLAPIQHRIFDIAAAEETLERNRNLLYSIYSAMYTKTKVDSSKKRDEPVETKKKSKKSKELPKKTEETKADKKAAKVKEVVKESPKNEEKKPKNAIEKKTEVAKKEIAKESPSKNATIDKKAKKVVEKEEPVVEATKKAKKSVEKKEEVEEKKPKKVVEAKPVVENKKAKRAAKEPTEAKSKATPYPRCTSCNGFGKGLIPTGKTKCRHCERTSKAVKKETKKNLKRKSIESSTEAIEEEEESEDTKRVTFGKSKALPYELSMKRMKKSATKDVVKPVTTKGVLKVKEIKAKHDMRSSATLTKSIAVAARAGARNMSSHATEAEALQQMNLWTNVSKAMIAGMAGLTVVTAISHAGGHEHHHEGEHVAYSHNKIRTKPYPWKYSDCNFFDLDCNAKAKAAEQALN</sequence>
<evidence type="ECO:0000256" key="5">
    <source>
        <dbReference type="SAM" id="MobiDB-lite"/>
    </source>
</evidence>
<evidence type="ECO:0000256" key="2">
    <source>
        <dbReference type="ARBA" id="ARBA00006374"/>
    </source>
</evidence>
<dbReference type="Pfam" id="PF05997">
    <property type="entry name" value="Nop52"/>
    <property type="match status" value="1"/>
</dbReference>
<name>A0A1V9YSK9_9STRA</name>
<evidence type="ECO:0000256" key="4">
    <source>
        <dbReference type="ARBA" id="ARBA00023242"/>
    </source>
</evidence>
<dbReference type="SUPFAM" id="SSF81411">
    <property type="entry name" value="Mitochondrial cytochrome c oxidase subunit VIa"/>
    <property type="match status" value="1"/>
</dbReference>
<keyword evidence="3" id="KW-0698">rRNA processing</keyword>
<dbReference type="AlphaFoldDB" id="A0A1V9YSK9"/>
<evidence type="ECO:0000256" key="1">
    <source>
        <dbReference type="ARBA" id="ARBA00004123"/>
    </source>
</evidence>
<comment type="caution">
    <text evidence="6">The sequence shown here is derived from an EMBL/GenBank/DDBJ whole genome shotgun (WGS) entry which is preliminary data.</text>
</comment>